<sequence>MIIQKRDLEVFRIVSELGFATSNTIRRIVSPETKQKTFNLRLSTLKKEWFLREISWDNRIRNQHSVYSMNVSKNNLLRIKTEIWIRFDPVLYNPGYQLYLHRIYLWNLFASFLSKFREKVPDFSLSDCRILWTKTVQKEMKYLQLHPELGIDYVDDIMIPDLTFIYKKNAFLFELENINSYGQFQQKITGYEEMLLKKDISNFYTTFQGKNIQLLVATRGVKMQRYKEILSWYSWKRNLIQIENILKLK</sequence>
<dbReference type="EMBL" id="AMFJ01028845">
    <property type="protein sequence ID" value="EKD44516.1"/>
    <property type="molecule type" value="Genomic_DNA"/>
</dbReference>
<comment type="caution">
    <text evidence="1">The sequence shown here is derived from an EMBL/GenBank/DDBJ whole genome shotgun (WGS) entry which is preliminary data.</text>
</comment>
<reference evidence="1" key="1">
    <citation type="journal article" date="2012" name="Science">
        <title>Fermentation, hydrogen, and sulfur metabolism in multiple uncultivated bacterial phyla.</title>
        <authorList>
            <person name="Wrighton K.C."/>
            <person name="Thomas B.C."/>
            <person name="Sharon I."/>
            <person name="Miller C.S."/>
            <person name="Castelle C.J."/>
            <person name="VerBerkmoes N.C."/>
            <person name="Wilkins M.J."/>
            <person name="Hettich R.L."/>
            <person name="Lipton M.S."/>
            <person name="Williams K.H."/>
            <person name="Long P.E."/>
            <person name="Banfield J.F."/>
        </authorList>
    </citation>
    <scope>NUCLEOTIDE SEQUENCE [LARGE SCALE GENOMIC DNA]</scope>
</reference>
<organism evidence="1">
    <name type="scientific">uncultured bacterium</name>
    <name type="common">gcode 4</name>
    <dbReference type="NCBI Taxonomy" id="1234023"/>
    <lineage>
        <taxon>Bacteria</taxon>
        <taxon>environmental samples</taxon>
    </lineage>
</organism>
<evidence type="ECO:0000313" key="1">
    <source>
        <dbReference type="EMBL" id="EKD44516.1"/>
    </source>
</evidence>
<accession>K1Z5I4</accession>
<dbReference type="AlphaFoldDB" id="K1Z5I4"/>
<protein>
    <submittedName>
        <fullName evidence="1">Uncharacterized protein</fullName>
    </submittedName>
</protein>
<name>K1Z5I4_9BACT</name>
<proteinExistence type="predicted"/>
<gene>
    <name evidence="1" type="ORF">ACD_71C00114G0014</name>
</gene>